<comment type="caution">
    <text evidence="5">The sequence shown here is derived from an EMBL/GenBank/DDBJ whole genome shotgun (WGS) entry which is preliminary data.</text>
</comment>
<feature type="region of interest" description="Disordered" evidence="2">
    <location>
        <begin position="300"/>
        <end position="334"/>
    </location>
</feature>
<dbReference type="Gene3D" id="1.25.40.20">
    <property type="entry name" value="Ankyrin repeat-containing domain"/>
    <property type="match status" value="2"/>
</dbReference>
<feature type="domain" description="PGG" evidence="4">
    <location>
        <begin position="280"/>
        <end position="379"/>
    </location>
</feature>
<keyword evidence="1" id="KW-0040">ANK repeat</keyword>
<dbReference type="PANTHER" id="PTHR24128:SF24">
    <property type="entry name" value="ANKYRIN REPEAT PROTEIN"/>
    <property type="match status" value="1"/>
</dbReference>
<feature type="transmembrane region" description="Helical" evidence="3">
    <location>
        <begin position="354"/>
        <end position="374"/>
    </location>
</feature>
<organism evidence="5 6">
    <name type="scientific">Ziziphus jujuba var. spinosa</name>
    <dbReference type="NCBI Taxonomy" id="714518"/>
    <lineage>
        <taxon>Eukaryota</taxon>
        <taxon>Viridiplantae</taxon>
        <taxon>Streptophyta</taxon>
        <taxon>Embryophyta</taxon>
        <taxon>Tracheophyta</taxon>
        <taxon>Spermatophyta</taxon>
        <taxon>Magnoliopsida</taxon>
        <taxon>eudicotyledons</taxon>
        <taxon>Gunneridae</taxon>
        <taxon>Pentapetalae</taxon>
        <taxon>rosids</taxon>
        <taxon>fabids</taxon>
        <taxon>Rosales</taxon>
        <taxon>Rhamnaceae</taxon>
        <taxon>Paliureae</taxon>
        <taxon>Ziziphus</taxon>
    </lineage>
</organism>
<dbReference type="Proteomes" id="UP000813462">
    <property type="component" value="Unassembled WGS sequence"/>
</dbReference>
<feature type="repeat" description="ANK" evidence="1">
    <location>
        <begin position="183"/>
        <end position="215"/>
    </location>
</feature>
<dbReference type="EMBL" id="JAEACU010000011">
    <property type="protein sequence ID" value="KAH7514273.1"/>
    <property type="molecule type" value="Genomic_DNA"/>
</dbReference>
<evidence type="ECO:0000259" key="4">
    <source>
        <dbReference type="Pfam" id="PF13962"/>
    </source>
</evidence>
<dbReference type="InterPro" id="IPR002110">
    <property type="entry name" value="Ankyrin_rpt"/>
</dbReference>
<dbReference type="SMART" id="SM00248">
    <property type="entry name" value="ANK"/>
    <property type="match status" value="5"/>
</dbReference>
<dbReference type="Pfam" id="PF12796">
    <property type="entry name" value="Ank_2"/>
    <property type="match status" value="1"/>
</dbReference>
<dbReference type="PANTHER" id="PTHR24128">
    <property type="entry name" value="HOMEOBOX PROTEIN WARIAI"/>
    <property type="match status" value="1"/>
</dbReference>
<accession>A0A978UHJ2</accession>
<feature type="compositionally biased region" description="Polar residues" evidence="2">
    <location>
        <begin position="314"/>
        <end position="334"/>
    </location>
</feature>
<sequence>MDEILAAAQEGDIDKLYDTIQKEPYILDMIDDVPFIDTPLHVAAYHGMIPFAMEIMRLKPSFALKLNHAGFSPMHLALHNGKTEMVLRFLNCKRDLVRVQGREGKSPLHHVVEQEDLHLLTQFLLSCPSSIQDVTIHGETALHIALKNEKLQAFEFLVGGLQRACYKGSHIQEKVIINWKNEKGETALHVATTKNQPQVVRLLIECGIDVNAKNSGGLTALDMLGPHDNTEVKEILLHAKAKRGDPQVSYSIDYHLASKISFIKRRVIYLIRLKKNLNADTLSLLLVVAALILTSTYQSGLSPPGGVWQEDKPNNTSRASTSTNGTSSINDDQGSSEAVQKAGTIVMSHKAFKFFFTINSLTLLSTTLVIFFLLPSGQMNFLLVLPLYLFSLCYMISWKTISPHLSHYVFVIWLMLYSLAFIWLCVQRYLILKIDQNREVVVR</sequence>
<dbReference type="PROSITE" id="PS50088">
    <property type="entry name" value="ANK_REPEAT"/>
    <property type="match status" value="1"/>
</dbReference>
<keyword evidence="3" id="KW-0812">Transmembrane</keyword>
<dbReference type="AlphaFoldDB" id="A0A978UHJ2"/>
<keyword evidence="3" id="KW-1133">Transmembrane helix</keyword>
<dbReference type="InterPro" id="IPR036770">
    <property type="entry name" value="Ankyrin_rpt-contain_sf"/>
</dbReference>
<evidence type="ECO:0000256" key="2">
    <source>
        <dbReference type="SAM" id="MobiDB-lite"/>
    </source>
</evidence>
<dbReference type="Pfam" id="PF13857">
    <property type="entry name" value="Ank_5"/>
    <property type="match status" value="1"/>
</dbReference>
<dbReference type="InterPro" id="IPR026961">
    <property type="entry name" value="PGG_dom"/>
</dbReference>
<evidence type="ECO:0000256" key="1">
    <source>
        <dbReference type="PROSITE-ProRule" id="PRU00023"/>
    </source>
</evidence>
<dbReference type="PROSITE" id="PS50297">
    <property type="entry name" value="ANK_REP_REGION"/>
    <property type="match status" value="1"/>
</dbReference>
<feature type="transmembrane region" description="Helical" evidence="3">
    <location>
        <begin position="381"/>
        <end position="401"/>
    </location>
</feature>
<protein>
    <recommendedName>
        <fullName evidence="4">PGG domain-containing protein</fullName>
    </recommendedName>
</protein>
<name>A0A978UHJ2_ZIZJJ</name>
<gene>
    <name evidence="5" type="ORF">FEM48_Zijuj11G0071200</name>
</gene>
<proteinExistence type="predicted"/>
<evidence type="ECO:0000313" key="5">
    <source>
        <dbReference type="EMBL" id="KAH7514273.1"/>
    </source>
</evidence>
<dbReference type="SUPFAM" id="SSF48403">
    <property type="entry name" value="Ankyrin repeat"/>
    <property type="match status" value="1"/>
</dbReference>
<reference evidence="5" key="1">
    <citation type="journal article" date="2021" name="Front. Plant Sci.">
        <title>Chromosome-Scale Genome Assembly for Chinese Sour Jujube and Insights Into Its Genome Evolution and Domestication Signature.</title>
        <authorList>
            <person name="Shen L.-Y."/>
            <person name="Luo H."/>
            <person name="Wang X.-L."/>
            <person name="Wang X.-M."/>
            <person name="Qiu X.-J."/>
            <person name="Liu H."/>
            <person name="Zhou S.-S."/>
            <person name="Jia K.-H."/>
            <person name="Nie S."/>
            <person name="Bao Y.-T."/>
            <person name="Zhang R.-G."/>
            <person name="Yun Q.-Z."/>
            <person name="Chai Y.-H."/>
            <person name="Lu J.-Y."/>
            <person name="Li Y."/>
            <person name="Zhao S.-W."/>
            <person name="Mao J.-F."/>
            <person name="Jia S.-G."/>
            <person name="Mao Y.-M."/>
        </authorList>
    </citation>
    <scope>NUCLEOTIDE SEQUENCE</scope>
    <source>
        <strain evidence="5">AT0</strain>
        <tissue evidence="5">Leaf</tissue>
    </source>
</reference>
<evidence type="ECO:0000313" key="6">
    <source>
        <dbReference type="Proteomes" id="UP000813462"/>
    </source>
</evidence>
<dbReference type="Pfam" id="PF13962">
    <property type="entry name" value="PGG"/>
    <property type="match status" value="1"/>
</dbReference>
<feature type="transmembrane region" description="Helical" evidence="3">
    <location>
        <begin position="407"/>
        <end position="426"/>
    </location>
</feature>
<keyword evidence="3" id="KW-0472">Membrane</keyword>
<dbReference type="PRINTS" id="PR01415">
    <property type="entry name" value="ANKYRIN"/>
</dbReference>
<evidence type="ECO:0000256" key="3">
    <source>
        <dbReference type="SAM" id="Phobius"/>
    </source>
</evidence>